<sequence>MLNIKMRSRYLLLLGRLVAPLVLILNAQNAMAIGEKQSFNQGWLFAKGENEGAESVRYADDKWRALDLPHDWAIEGPFDKKYSARNGGLPVFGTAWYRKKFTLPDTSTDKYVSVTFDGAMSNSKVYVNGHLVGERPFGYIAFSYDITPYLNQAGTANVIAVRLSPENYSARWYPGAGLYRNTWLEINDQVHVKKWGTFVNTPMVNKSQATVRLDTHLENSGSATGVSVVTEVKQADGKVVQTLERSFNLAQKSDLNFAAEFVIDSPILWDIDNPYRYDIVTSVIRAGQVVDVYHTPLGIRNIEFKADDGFWLNGRRVPIQGVCLHHDNGPLGAIANTRAIERKLQIMQQMGVNSVRTSHNPPSPELVELADKMGILLQVEAFDMWQLEKPSVVNGYHKDFDKWHEQDLRDMIKQNRNNPSVIMWSSGNEVHEQKEPEGWKLAKHLTDIMHDEDHTRLVTHGMSMYPEPTENGFGEQIDIAGFNYKAYLYDEIKQNHPNWIMLGTETSSVVSTRGVYHFPIEKYRKHPSKYVTSYDVITPLWAYVPDIEFDNLKKNPNVMGEYIWTGFDYLGEPTPYGGRDHGNAFYWNQDWPARSSSFGAVDLVGFKKDRFYLYQSQWTKKPMVHVLPIGTGQTK</sequence>
<dbReference type="InterPro" id="IPR006101">
    <property type="entry name" value="Glyco_hydro_2"/>
</dbReference>
<name>A0ABU3T2H5_9ALTE</name>
<dbReference type="Gene3D" id="2.60.40.10">
    <property type="entry name" value="Immunoglobulins"/>
    <property type="match status" value="1"/>
</dbReference>
<dbReference type="SUPFAM" id="SSF51445">
    <property type="entry name" value="(Trans)glycosidases"/>
    <property type="match status" value="1"/>
</dbReference>
<dbReference type="Gene3D" id="2.60.120.260">
    <property type="entry name" value="Galactose-binding domain-like"/>
    <property type="match status" value="1"/>
</dbReference>
<dbReference type="PRINTS" id="PR00132">
    <property type="entry name" value="GLHYDRLASE2"/>
</dbReference>
<dbReference type="EMBL" id="JAWDIO010000002">
    <property type="protein sequence ID" value="MDU0356432.1"/>
    <property type="molecule type" value="Genomic_DNA"/>
</dbReference>
<dbReference type="PANTHER" id="PTHR42732">
    <property type="entry name" value="BETA-GALACTOSIDASE"/>
    <property type="match status" value="1"/>
</dbReference>
<dbReference type="RefSeq" id="WP_316027916.1">
    <property type="nucleotide sequence ID" value="NZ_JAWDIO010000002.1"/>
</dbReference>
<evidence type="ECO:0000259" key="4">
    <source>
        <dbReference type="Pfam" id="PF00703"/>
    </source>
</evidence>
<evidence type="ECO:0000259" key="6">
    <source>
        <dbReference type="Pfam" id="PF02837"/>
    </source>
</evidence>
<comment type="similarity">
    <text evidence="1">Belongs to the glycosyl hydrolase 2 family.</text>
</comment>
<feature type="domain" description="Glycosyl hydrolases family 2 sugar binding" evidence="6">
    <location>
        <begin position="93"/>
        <end position="170"/>
    </location>
</feature>
<keyword evidence="8" id="KW-1185">Reference proteome</keyword>
<dbReference type="SUPFAM" id="SSF49303">
    <property type="entry name" value="beta-Galactosidase/glucuronidase domain"/>
    <property type="match status" value="1"/>
</dbReference>
<dbReference type="SUPFAM" id="SSF49785">
    <property type="entry name" value="Galactose-binding domain-like"/>
    <property type="match status" value="1"/>
</dbReference>
<dbReference type="InterPro" id="IPR036156">
    <property type="entry name" value="Beta-gal/glucu_dom_sf"/>
</dbReference>
<proteinExistence type="inferred from homology"/>
<evidence type="ECO:0000259" key="5">
    <source>
        <dbReference type="Pfam" id="PF02836"/>
    </source>
</evidence>
<organism evidence="7 8">
    <name type="scientific">Paraglaciecola aquimarina</name>
    <dbReference type="NCBI Taxonomy" id="1235557"/>
    <lineage>
        <taxon>Bacteria</taxon>
        <taxon>Pseudomonadati</taxon>
        <taxon>Pseudomonadota</taxon>
        <taxon>Gammaproteobacteria</taxon>
        <taxon>Alteromonadales</taxon>
        <taxon>Alteromonadaceae</taxon>
        <taxon>Paraglaciecola</taxon>
    </lineage>
</organism>
<dbReference type="InterPro" id="IPR017853">
    <property type="entry name" value="GH"/>
</dbReference>
<evidence type="ECO:0000256" key="1">
    <source>
        <dbReference type="ARBA" id="ARBA00007401"/>
    </source>
</evidence>
<dbReference type="Proteomes" id="UP001247805">
    <property type="component" value="Unassembled WGS sequence"/>
</dbReference>
<dbReference type="InterPro" id="IPR013783">
    <property type="entry name" value="Ig-like_fold"/>
</dbReference>
<evidence type="ECO:0000256" key="2">
    <source>
        <dbReference type="ARBA" id="ARBA00022801"/>
    </source>
</evidence>
<protein>
    <submittedName>
        <fullName evidence="7">Glycoside hydrolase family 2 TIM barrel-domain containing protein</fullName>
    </submittedName>
</protein>
<feature type="domain" description="Glycoside hydrolase family 2 immunoglobulin-like beta-sandwich" evidence="4">
    <location>
        <begin position="196"/>
        <end position="300"/>
    </location>
</feature>
<dbReference type="Pfam" id="PF02837">
    <property type="entry name" value="Glyco_hydro_2_N"/>
    <property type="match status" value="1"/>
</dbReference>
<dbReference type="PANTHER" id="PTHR42732:SF1">
    <property type="entry name" value="BETA-MANNOSIDASE"/>
    <property type="match status" value="1"/>
</dbReference>
<accession>A0ABU3T2H5</accession>
<dbReference type="InterPro" id="IPR006102">
    <property type="entry name" value="Ig-like_GH2"/>
</dbReference>
<keyword evidence="3" id="KW-0326">Glycosidase</keyword>
<evidence type="ECO:0000313" key="7">
    <source>
        <dbReference type="EMBL" id="MDU0356432.1"/>
    </source>
</evidence>
<comment type="caution">
    <text evidence="7">The sequence shown here is derived from an EMBL/GenBank/DDBJ whole genome shotgun (WGS) entry which is preliminary data.</text>
</comment>
<dbReference type="Gene3D" id="3.20.20.80">
    <property type="entry name" value="Glycosidases"/>
    <property type="match status" value="1"/>
</dbReference>
<keyword evidence="2 7" id="KW-0378">Hydrolase</keyword>
<dbReference type="InterPro" id="IPR008979">
    <property type="entry name" value="Galactose-bd-like_sf"/>
</dbReference>
<dbReference type="Pfam" id="PF02836">
    <property type="entry name" value="Glyco_hydro_2_C"/>
    <property type="match status" value="1"/>
</dbReference>
<gene>
    <name evidence="7" type="ORF">RS130_23290</name>
</gene>
<dbReference type="GO" id="GO:0016787">
    <property type="term" value="F:hydrolase activity"/>
    <property type="evidence" value="ECO:0007669"/>
    <property type="project" value="UniProtKB-KW"/>
</dbReference>
<dbReference type="InterPro" id="IPR051913">
    <property type="entry name" value="GH2_Domain-Containing"/>
</dbReference>
<evidence type="ECO:0000313" key="8">
    <source>
        <dbReference type="Proteomes" id="UP001247805"/>
    </source>
</evidence>
<dbReference type="InterPro" id="IPR006104">
    <property type="entry name" value="Glyco_hydro_2_N"/>
</dbReference>
<dbReference type="InterPro" id="IPR006103">
    <property type="entry name" value="Glyco_hydro_2_cat"/>
</dbReference>
<reference evidence="7 8" key="1">
    <citation type="submission" date="2023-10" db="EMBL/GenBank/DDBJ databases">
        <title>Glaciecola aquimarina strain GGW-M5 nov., isolated from a coastal seawater.</title>
        <authorList>
            <person name="Bayburt H."/>
            <person name="Kim J.M."/>
            <person name="Choi B.J."/>
            <person name="Jeon C.O."/>
        </authorList>
    </citation>
    <scope>NUCLEOTIDE SEQUENCE [LARGE SCALE GENOMIC DNA]</scope>
    <source>
        <strain evidence="7 8">KCTC 32108</strain>
    </source>
</reference>
<evidence type="ECO:0000256" key="3">
    <source>
        <dbReference type="ARBA" id="ARBA00023295"/>
    </source>
</evidence>
<feature type="domain" description="Glycoside hydrolase family 2 catalytic" evidence="5">
    <location>
        <begin position="307"/>
        <end position="463"/>
    </location>
</feature>
<dbReference type="Pfam" id="PF00703">
    <property type="entry name" value="Glyco_hydro_2"/>
    <property type="match status" value="1"/>
</dbReference>